<dbReference type="OrthoDB" id="4168645at2759"/>
<dbReference type="HOGENOM" id="CLU_883359_0_0_1"/>
<reference evidence="4" key="1">
    <citation type="journal article" date="2012" name="MBio">
        <title>Comparative genome analysis of Trichophyton rubrum and related dermatophytes reveals candidate genes involved in infection.</title>
        <authorList>
            <person name="Martinez D.A."/>
            <person name="Oliver B.G."/>
            <person name="Graeser Y."/>
            <person name="Goldberg J.M."/>
            <person name="Li W."/>
            <person name="Martinez-Rossi N.M."/>
            <person name="Monod M."/>
            <person name="Shelest E."/>
            <person name="Barton R.C."/>
            <person name="Birch E."/>
            <person name="Brakhage A.A."/>
            <person name="Chen Z."/>
            <person name="Gurr S.J."/>
            <person name="Heiman D."/>
            <person name="Heitman J."/>
            <person name="Kosti I."/>
            <person name="Rossi A."/>
            <person name="Saif S."/>
            <person name="Samalova M."/>
            <person name="Saunders C.W."/>
            <person name="Shea T."/>
            <person name="Summerbell R.C."/>
            <person name="Xu J."/>
            <person name="Young S."/>
            <person name="Zeng Q."/>
            <person name="Birren B.W."/>
            <person name="Cuomo C.A."/>
            <person name="White T.C."/>
        </authorList>
    </citation>
    <scope>NUCLEOTIDE SEQUENCE [LARGE SCALE GENOMIC DNA]</scope>
    <source>
        <strain evidence="4">ATCC MYA-4604 / CBS 118893</strain>
    </source>
</reference>
<organism evidence="4">
    <name type="scientific">Arthroderma gypseum (strain ATCC MYA-4604 / CBS 118893)</name>
    <name type="common">Microsporum gypseum</name>
    <dbReference type="NCBI Taxonomy" id="535722"/>
    <lineage>
        <taxon>Eukaryota</taxon>
        <taxon>Fungi</taxon>
        <taxon>Dikarya</taxon>
        <taxon>Ascomycota</taxon>
        <taxon>Pezizomycotina</taxon>
        <taxon>Eurotiomycetes</taxon>
        <taxon>Eurotiomycetidae</taxon>
        <taxon>Onygenales</taxon>
        <taxon>Arthrodermataceae</taxon>
        <taxon>Nannizzia</taxon>
    </lineage>
</organism>
<dbReference type="EMBL" id="DS989823">
    <property type="protein sequence ID" value="EFQ99402.1"/>
    <property type="molecule type" value="Genomic_DNA"/>
</dbReference>
<dbReference type="AlphaFoldDB" id="E4URI0"/>
<dbReference type="PANTHER" id="PTHR35391">
    <property type="entry name" value="C2H2-TYPE DOMAIN-CONTAINING PROTEIN-RELATED"/>
    <property type="match status" value="1"/>
</dbReference>
<dbReference type="GeneID" id="10030186"/>
<evidence type="ECO:0000259" key="2">
    <source>
        <dbReference type="Pfam" id="PF20233"/>
    </source>
</evidence>
<dbReference type="eggNOG" id="ENOG502SV73">
    <property type="taxonomic scope" value="Eukaryota"/>
</dbReference>
<dbReference type="RefSeq" id="XP_003174885.1">
    <property type="nucleotide sequence ID" value="XM_003174837.1"/>
</dbReference>
<dbReference type="OMA" id="HGRGSPY"/>
<dbReference type="PANTHER" id="PTHR35391:SF5">
    <property type="entry name" value="DUF6590 DOMAIN-CONTAINING PROTEIN"/>
    <property type="match status" value="1"/>
</dbReference>
<feature type="region of interest" description="Disordered" evidence="1">
    <location>
        <begin position="1"/>
        <end position="111"/>
    </location>
</feature>
<evidence type="ECO:0000313" key="4">
    <source>
        <dbReference type="Proteomes" id="UP000002669"/>
    </source>
</evidence>
<sequence length="310" mass="34691">MLRPLAEYPGGPDPYYSRPYGRSEPISEDGLVQSPSNYDEGILDNSSAIRHSIDSGYHGGSSGFPAYPDSNQRQPSTIWDPARQSSHSYPSPTPSQYDPVNGAPAPSHLSYQSDGYSPYGLQETFTDYKVQTTPFYSIGRVISVYWAEPAGDTSAPHGRGSPYFYLTGHGQEVHANIRRMVVVKNEQGCSWCLAIYTYGERGLMKPGIDLKTHSVIHVRGTQPEYYGSGRVPGISPIMINPYTPRDQLHPKSCLNFGKVFTVDHNIKVKPIGQVSEECMRVFRRAWRQCVENEEYGNYEPLNGYPTDSYR</sequence>
<feature type="compositionally biased region" description="Polar residues" evidence="1">
    <location>
        <begin position="69"/>
        <end position="98"/>
    </location>
</feature>
<evidence type="ECO:0000313" key="3">
    <source>
        <dbReference type="EMBL" id="EFQ99402.1"/>
    </source>
</evidence>
<dbReference type="VEuPathDB" id="FungiDB:MGYG_02414"/>
<feature type="domain" description="DUF6590" evidence="2">
    <location>
        <begin position="135"/>
        <end position="283"/>
    </location>
</feature>
<evidence type="ECO:0000256" key="1">
    <source>
        <dbReference type="SAM" id="MobiDB-lite"/>
    </source>
</evidence>
<dbReference type="InterPro" id="IPR046497">
    <property type="entry name" value="DUF6590"/>
</dbReference>
<proteinExistence type="predicted"/>
<keyword evidence="4" id="KW-1185">Reference proteome</keyword>
<protein>
    <recommendedName>
        <fullName evidence="2">DUF6590 domain-containing protein</fullName>
    </recommendedName>
</protein>
<dbReference type="STRING" id="535722.E4URI0"/>
<dbReference type="Pfam" id="PF20233">
    <property type="entry name" value="DUF6590"/>
    <property type="match status" value="1"/>
</dbReference>
<gene>
    <name evidence="3" type="ORF">MGYG_02414</name>
</gene>
<dbReference type="Proteomes" id="UP000002669">
    <property type="component" value="Unassembled WGS sequence"/>
</dbReference>
<accession>E4URI0</accession>
<dbReference type="InParanoid" id="E4URI0"/>
<name>E4URI0_ARTGP</name>